<keyword evidence="2" id="KW-1185">Reference proteome</keyword>
<dbReference type="EMBL" id="AATS01000001">
    <property type="protein sequence ID" value="EAU56158.1"/>
    <property type="molecule type" value="Genomic_DNA"/>
</dbReference>
<accession>Q0F2Y3</accession>
<gene>
    <name evidence="1" type="ORF">SPV1_05038</name>
</gene>
<name>Q0F2Y3_9PROT</name>
<evidence type="ECO:0000313" key="1">
    <source>
        <dbReference type="EMBL" id="EAU56158.1"/>
    </source>
</evidence>
<organism evidence="1 2">
    <name type="scientific">Mariprofundus ferrooxydans PV-1</name>
    <dbReference type="NCBI Taxonomy" id="314345"/>
    <lineage>
        <taxon>Bacteria</taxon>
        <taxon>Pseudomonadati</taxon>
        <taxon>Pseudomonadota</taxon>
        <taxon>Candidatius Mariprofundia</taxon>
        <taxon>Mariprofundales</taxon>
        <taxon>Mariprofundaceae</taxon>
        <taxon>Mariprofundus</taxon>
    </lineage>
</organism>
<dbReference type="HOGENOM" id="CLU_3026949_0_0_0"/>
<proteinExistence type="predicted"/>
<dbReference type="AlphaFoldDB" id="Q0F2Y3"/>
<reference evidence="1 2" key="1">
    <citation type="submission" date="2006-09" db="EMBL/GenBank/DDBJ databases">
        <authorList>
            <person name="Emerson D."/>
            <person name="Ferriera S."/>
            <person name="Johnson J."/>
            <person name="Kravitz S."/>
            <person name="Halpern A."/>
            <person name="Remington K."/>
            <person name="Beeson K."/>
            <person name="Tran B."/>
            <person name="Rogers Y.-H."/>
            <person name="Friedman R."/>
            <person name="Venter J.C."/>
        </authorList>
    </citation>
    <scope>NUCLEOTIDE SEQUENCE [LARGE SCALE GENOMIC DNA]</scope>
    <source>
        <strain evidence="1 2">PV-1</strain>
    </source>
</reference>
<evidence type="ECO:0000313" key="2">
    <source>
        <dbReference type="Proteomes" id="UP000005297"/>
    </source>
</evidence>
<comment type="caution">
    <text evidence="1">The sequence shown here is derived from an EMBL/GenBank/DDBJ whole genome shotgun (WGS) entry which is preliminary data.</text>
</comment>
<sequence>MSLVQNVQASCFSNACLILCANADPSVQVWQVCIWFVARLSPVSAAFDIFWLRGV</sequence>
<dbReference type="InParanoid" id="Q0F2Y3"/>
<protein>
    <submittedName>
        <fullName evidence="1">Uncharacterized protein</fullName>
    </submittedName>
</protein>
<dbReference type="Proteomes" id="UP000005297">
    <property type="component" value="Unassembled WGS sequence"/>
</dbReference>